<feature type="compositionally biased region" description="Polar residues" evidence="1">
    <location>
        <begin position="74"/>
        <end position="83"/>
    </location>
</feature>
<feature type="compositionally biased region" description="Basic residues" evidence="1">
    <location>
        <begin position="51"/>
        <end position="61"/>
    </location>
</feature>
<dbReference type="AlphaFoldDB" id="A0AAV7L165"/>
<dbReference type="Proteomes" id="UP001066276">
    <property type="component" value="Chromosome 12"/>
</dbReference>
<evidence type="ECO:0000313" key="2">
    <source>
        <dbReference type="EMBL" id="KAJ1085436.1"/>
    </source>
</evidence>
<dbReference type="EMBL" id="JANPWB010000016">
    <property type="protein sequence ID" value="KAJ1085436.1"/>
    <property type="molecule type" value="Genomic_DNA"/>
</dbReference>
<reference evidence="2" key="1">
    <citation type="journal article" date="2022" name="bioRxiv">
        <title>Sequencing and chromosome-scale assembly of the giantPleurodeles waltlgenome.</title>
        <authorList>
            <person name="Brown T."/>
            <person name="Elewa A."/>
            <person name="Iarovenko S."/>
            <person name="Subramanian E."/>
            <person name="Araus A.J."/>
            <person name="Petzold A."/>
            <person name="Susuki M."/>
            <person name="Suzuki K.-i.T."/>
            <person name="Hayashi T."/>
            <person name="Toyoda A."/>
            <person name="Oliveira C."/>
            <person name="Osipova E."/>
            <person name="Leigh N.D."/>
            <person name="Simon A."/>
            <person name="Yun M.H."/>
        </authorList>
    </citation>
    <scope>NUCLEOTIDE SEQUENCE</scope>
    <source>
        <strain evidence="2">20211129_DDA</strain>
        <tissue evidence="2">Liver</tissue>
    </source>
</reference>
<feature type="compositionally biased region" description="Basic and acidic residues" evidence="1">
    <location>
        <begin position="89"/>
        <end position="110"/>
    </location>
</feature>
<evidence type="ECO:0000256" key="1">
    <source>
        <dbReference type="SAM" id="MobiDB-lite"/>
    </source>
</evidence>
<comment type="caution">
    <text evidence="2">The sequence shown here is derived from an EMBL/GenBank/DDBJ whole genome shotgun (WGS) entry which is preliminary data.</text>
</comment>
<protein>
    <submittedName>
        <fullName evidence="2">Uncharacterized protein</fullName>
    </submittedName>
</protein>
<organism evidence="2 3">
    <name type="scientific">Pleurodeles waltl</name>
    <name type="common">Iberian ribbed newt</name>
    <dbReference type="NCBI Taxonomy" id="8319"/>
    <lineage>
        <taxon>Eukaryota</taxon>
        <taxon>Metazoa</taxon>
        <taxon>Chordata</taxon>
        <taxon>Craniata</taxon>
        <taxon>Vertebrata</taxon>
        <taxon>Euteleostomi</taxon>
        <taxon>Amphibia</taxon>
        <taxon>Batrachia</taxon>
        <taxon>Caudata</taxon>
        <taxon>Salamandroidea</taxon>
        <taxon>Salamandridae</taxon>
        <taxon>Pleurodelinae</taxon>
        <taxon>Pleurodeles</taxon>
    </lineage>
</organism>
<proteinExistence type="predicted"/>
<sequence>MSAPSRRNGAPGARPGEQPKEENHRTQISGSQTQRYIERRNESGGVPTACRKSHRRRRSGTRRQEQEEEPSPANPSATGTRLTTVEIPRSGESRGGSEDPQRNAEEERTTPPRPWRGVACTGTIVP</sequence>
<feature type="region of interest" description="Disordered" evidence="1">
    <location>
        <begin position="1"/>
        <end position="126"/>
    </location>
</feature>
<feature type="compositionally biased region" description="Polar residues" evidence="1">
    <location>
        <begin position="26"/>
        <end position="35"/>
    </location>
</feature>
<gene>
    <name evidence="2" type="ORF">NDU88_005568</name>
</gene>
<name>A0AAV7L165_PLEWA</name>
<keyword evidence="3" id="KW-1185">Reference proteome</keyword>
<accession>A0AAV7L165</accession>
<evidence type="ECO:0000313" key="3">
    <source>
        <dbReference type="Proteomes" id="UP001066276"/>
    </source>
</evidence>